<evidence type="ECO:0000259" key="14">
    <source>
        <dbReference type="Pfam" id="PF00593"/>
    </source>
</evidence>
<evidence type="ECO:0000256" key="11">
    <source>
        <dbReference type="PROSITE-ProRule" id="PRU01360"/>
    </source>
</evidence>
<dbReference type="InterPro" id="IPR012910">
    <property type="entry name" value="Plug_dom"/>
</dbReference>
<dbReference type="Pfam" id="PF07715">
    <property type="entry name" value="Plug"/>
    <property type="match status" value="1"/>
</dbReference>
<feature type="chain" id="PRO_5035883532" evidence="13">
    <location>
        <begin position="21"/>
        <end position="743"/>
    </location>
</feature>
<keyword evidence="5 11" id="KW-0812">Transmembrane</keyword>
<dbReference type="InterPro" id="IPR039426">
    <property type="entry name" value="TonB-dep_rcpt-like"/>
</dbReference>
<evidence type="ECO:0000256" key="8">
    <source>
        <dbReference type="ARBA" id="ARBA00023077"/>
    </source>
</evidence>
<keyword evidence="8 12" id="KW-0798">TonB box</keyword>
<evidence type="ECO:0000256" key="3">
    <source>
        <dbReference type="ARBA" id="ARBA00022452"/>
    </source>
</evidence>
<organism evidence="16 17">
    <name type="scientific">Roseiterribacter gracilis</name>
    <dbReference type="NCBI Taxonomy" id="2812848"/>
    <lineage>
        <taxon>Bacteria</taxon>
        <taxon>Pseudomonadati</taxon>
        <taxon>Pseudomonadota</taxon>
        <taxon>Alphaproteobacteria</taxon>
        <taxon>Rhodospirillales</taxon>
        <taxon>Roseiterribacteraceae</taxon>
        <taxon>Roseiterribacter</taxon>
    </lineage>
</organism>
<keyword evidence="17" id="KW-1185">Reference proteome</keyword>
<comment type="caution">
    <text evidence="16">The sequence shown here is derived from an EMBL/GenBank/DDBJ whole genome shotgun (WGS) entry which is preliminary data.</text>
</comment>
<evidence type="ECO:0000259" key="15">
    <source>
        <dbReference type="Pfam" id="PF07715"/>
    </source>
</evidence>
<dbReference type="RefSeq" id="WP_420240878.1">
    <property type="nucleotide sequence ID" value="NZ_BOPV01000001.1"/>
</dbReference>
<evidence type="ECO:0000256" key="12">
    <source>
        <dbReference type="RuleBase" id="RU003357"/>
    </source>
</evidence>
<keyword evidence="4" id="KW-0410">Iron transport</keyword>
<dbReference type="AlphaFoldDB" id="A0A8S8X8W2"/>
<keyword evidence="2 11" id="KW-0813">Transport</keyword>
<keyword evidence="7" id="KW-0406">Ion transport</keyword>
<evidence type="ECO:0000256" key="6">
    <source>
        <dbReference type="ARBA" id="ARBA00023004"/>
    </source>
</evidence>
<evidence type="ECO:0000256" key="7">
    <source>
        <dbReference type="ARBA" id="ARBA00023065"/>
    </source>
</evidence>
<dbReference type="GO" id="GO:0006826">
    <property type="term" value="P:iron ion transport"/>
    <property type="evidence" value="ECO:0007669"/>
    <property type="project" value="UniProtKB-KW"/>
</dbReference>
<dbReference type="GO" id="GO:0009279">
    <property type="term" value="C:cell outer membrane"/>
    <property type="evidence" value="ECO:0007669"/>
    <property type="project" value="UniProtKB-SubCell"/>
</dbReference>
<dbReference type="Pfam" id="PF00593">
    <property type="entry name" value="TonB_dep_Rec_b-barrel"/>
    <property type="match status" value="1"/>
</dbReference>
<dbReference type="CDD" id="cd01347">
    <property type="entry name" value="ligand_gated_channel"/>
    <property type="match status" value="1"/>
</dbReference>
<gene>
    <name evidence="16" type="ORF">TMPK1_02060</name>
</gene>
<accession>A0A8S8X8W2</accession>
<comment type="similarity">
    <text evidence="11 12">Belongs to the TonB-dependent receptor family.</text>
</comment>
<evidence type="ECO:0000256" key="1">
    <source>
        <dbReference type="ARBA" id="ARBA00004571"/>
    </source>
</evidence>
<name>A0A8S8X8W2_9PROT</name>
<proteinExistence type="inferred from homology"/>
<feature type="domain" description="TonB-dependent receptor plug" evidence="15">
    <location>
        <begin position="50"/>
        <end position="159"/>
    </location>
</feature>
<dbReference type="Gene3D" id="2.40.170.20">
    <property type="entry name" value="TonB-dependent receptor, beta-barrel domain"/>
    <property type="match status" value="1"/>
</dbReference>
<dbReference type="PROSITE" id="PS52016">
    <property type="entry name" value="TONB_DEPENDENT_REC_3"/>
    <property type="match status" value="1"/>
</dbReference>
<keyword evidence="9 11" id="KW-0472">Membrane</keyword>
<feature type="signal peptide" evidence="13">
    <location>
        <begin position="1"/>
        <end position="20"/>
    </location>
</feature>
<evidence type="ECO:0000313" key="17">
    <source>
        <dbReference type="Proteomes" id="UP000681075"/>
    </source>
</evidence>
<dbReference type="Proteomes" id="UP000681075">
    <property type="component" value="Unassembled WGS sequence"/>
</dbReference>
<comment type="subcellular location">
    <subcellularLocation>
        <location evidence="1 11">Cell outer membrane</location>
        <topology evidence="1 11">Multi-pass membrane protein</topology>
    </subcellularLocation>
</comment>
<keyword evidence="6" id="KW-0408">Iron</keyword>
<dbReference type="PANTHER" id="PTHR32552">
    <property type="entry name" value="FERRICHROME IRON RECEPTOR-RELATED"/>
    <property type="match status" value="1"/>
</dbReference>
<evidence type="ECO:0000256" key="10">
    <source>
        <dbReference type="ARBA" id="ARBA00023237"/>
    </source>
</evidence>
<evidence type="ECO:0000256" key="13">
    <source>
        <dbReference type="SAM" id="SignalP"/>
    </source>
</evidence>
<dbReference type="InterPro" id="IPR000531">
    <property type="entry name" value="Beta-barrel_TonB"/>
</dbReference>
<evidence type="ECO:0000256" key="9">
    <source>
        <dbReference type="ARBA" id="ARBA00023136"/>
    </source>
</evidence>
<evidence type="ECO:0000256" key="2">
    <source>
        <dbReference type="ARBA" id="ARBA00022448"/>
    </source>
</evidence>
<keyword evidence="10 11" id="KW-0998">Cell outer membrane</keyword>
<dbReference type="SUPFAM" id="SSF56935">
    <property type="entry name" value="Porins"/>
    <property type="match status" value="1"/>
</dbReference>
<dbReference type="EMBL" id="BOPV01000001">
    <property type="protein sequence ID" value="GIL37969.1"/>
    <property type="molecule type" value="Genomic_DNA"/>
</dbReference>
<dbReference type="PANTHER" id="PTHR32552:SF81">
    <property type="entry name" value="TONB-DEPENDENT OUTER MEMBRANE RECEPTOR"/>
    <property type="match status" value="1"/>
</dbReference>
<sequence>MQLVSSRRLRRLLCASVTFAALTTAWSEASAQVNNSDEIIVTARRREETLKDVPVAVSAFSAAKLDQLGATDITALQQSTPNLTMQVARGTNSTVIGFIRGVGQQDPLWGFEPGVGLYVDDVYIARPQGAVLDIFDLDRIEVLRGPQGTLYGRNTIGGAVKYVTKKIGPGTEVEGKFTIGSYGEHDEFGSFKTRQGNVGLSIAIAKNDHDGYGRNLTTGAQHYNKDNAAGRVALEFTPTDKIFIRASADWMHDMSRPRHGHREVQALDILGKPIAGGEVLSDVYATRAGSGDENSVITQGVSLLAEYAATDALTFKSITAYRSGHTEGTIDFDNLPAAILDVPAKYNDHQFSQELQAVVNLGKLTGVAGFYYMNGTAAGAFDTVVSQIATTTATAGFVDTTSYAGFANFSYAVTEQLSLELGGRYTRDEKTGSVYRQNFTGLRSPLFGNNAAIPGLLRSNFTNSKDFSKFTPHASVSYKVTPDITTYASFSRGFKSGGFDMRADVVLTPNSVNGYAPETVDTYEVGVKGNFLDRRLTVNAALFHSSYKDQQVTLQTPVGASIASQVINAGKSTIEGAELEAVAVLGPQLTANLSVGYVNASFDQYLALDLTRTPPVTRDFAAERKFQNTPRWNGSAGLTFRQPAWNGSNFTLSPTVSYRSKMYMFEVPSALDQPSYWLFNTTAAWTSADEHMRISINAQNITDERYRVGGYNFPTSAGVFFGNSVTAYYGPPQTVTMSLALKF</sequence>
<keyword evidence="16" id="KW-0675">Receptor</keyword>
<reference evidence="16" key="1">
    <citation type="submission" date="2021-02" db="EMBL/GenBank/DDBJ databases">
        <title>Genome sequence of Rhodospirillales sp. strain TMPK1 isolated from soil.</title>
        <authorList>
            <person name="Nakai R."/>
            <person name="Kusada H."/>
            <person name="Tamaki H."/>
        </authorList>
    </citation>
    <scope>NUCLEOTIDE SEQUENCE</scope>
    <source>
        <strain evidence="16">TMPK1</strain>
    </source>
</reference>
<protein>
    <submittedName>
        <fullName evidence="16">TonB-dependent receptor</fullName>
    </submittedName>
</protein>
<feature type="domain" description="TonB-dependent receptor-like beta-barrel" evidence="14">
    <location>
        <begin position="298"/>
        <end position="701"/>
    </location>
</feature>
<evidence type="ECO:0000256" key="5">
    <source>
        <dbReference type="ARBA" id="ARBA00022692"/>
    </source>
</evidence>
<evidence type="ECO:0000313" key="16">
    <source>
        <dbReference type="EMBL" id="GIL37969.1"/>
    </source>
</evidence>
<keyword evidence="13" id="KW-0732">Signal</keyword>
<evidence type="ECO:0000256" key="4">
    <source>
        <dbReference type="ARBA" id="ARBA00022496"/>
    </source>
</evidence>
<keyword evidence="3 11" id="KW-1134">Transmembrane beta strand</keyword>
<dbReference type="InterPro" id="IPR036942">
    <property type="entry name" value="Beta-barrel_TonB_sf"/>
</dbReference>